<dbReference type="PANTHER" id="PTHR43386:SF1">
    <property type="entry name" value="D,D-DIPEPTIDE TRANSPORT SYSTEM PERMEASE PROTEIN DDPC-RELATED"/>
    <property type="match status" value="1"/>
</dbReference>
<dbReference type="AlphaFoldDB" id="A0A7C4JKG6"/>
<evidence type="ECO:0000256" key="7">
    <source>
        <dbReference type="RuleBase" id="RU363032"/>
    </source>
</evidence>
<feature type="transmembrane region" description="Helical" evidence="7">
    <location>
        <begin position="236"/>
        <end position="258"/>
    </location>
</feature>
<feature type="transmembrane region" description="Helical" evidence="7">
    <location>
        <begin position="158"/>
        <end position="177"/>
    </location>
</feature>
<evidence type="ECO:0000256" key="2">
    <source>
        <dbReference type="ARBA" id="ARBA00022448"/>
    </source>
</evidence>
<dbReference type="Pfam" id="PF00528">
    <property type="entry name" value="BPD_transp_1"/>
    <property type="match status" value="1"/>
</dbReference>
<evidence type="ECO:0000313" key="10">
    <source>
        <dbReference type="EMBL" id="HGQ65156.1"/>
    </source>
</evidence>
<sequence length="300" mass="32680">MVLAKASLAITIHRGIKVPGILRIRKFVLGLTMFLTILVAGLVGPLLYTVDPGVMIDRRYLPPMSRGILKQENIYPLGTDALGRDVLAQFLHGIRGSLLVGSVAAGISLVLAIFLGTIAAVFGGLIDKVILTVSEIFIIIPAMILMMILAAYLRERNLWIVAFVIGITSWGGWARGFRSRTLSILSSDFISLAMLSGASRFSIIVKDILPVISPYILAAFAMLFSFSIMSEVGLTIIGVGMTKDITLGLVLYIAQLYANITQGIWWTFVLPTITIIAIYLSLYMIAISLDEYFSPKFATS</sequence>
<proteinExistence type="inferred from homology"/>
<feature type="transmembrane region" description="Helical" evidence="7">
    <location>
        <begin position="211"/>
        <end position="229"/>
    </location>
</feature>
<comment type="subcellular location">
    <subcellularLocation>
        <location evidence="1 7">Cell membrane</location>
        <topology evidence="1 7">Multi-pass membrane protein</topology>
    </subcellularLocation>
</comment>
<feature type="transmembrane region" description="Helical" evidence="7">
    <location>
        <begin position="27"/>
        <end position="48"/>
    </location>
</feature>
<dbReference type="GO" id="GO:0055085">
    <property type="term" value="P:transmembrane transport"/>
    <property type="evidence" value="ECO:0007669"/>
    <property type="project" value="InterPro"/>
</dbReference>
<dbReference type="EMBL" id="DTBD01000071">
    <property type="protein sequence ID" value="HGQ65156.1"/>
    <property type="molecule type" value="Genomic_DNA"/>
</dbReference>
<reference evidence="10" key="1">
    <citation type="journal article" date="2020" name="mSystems">
        <title>Genome- and Community-Level Interaction Insights into Carbon Utilization and Element Cycling Functions of Hydrothermarchaeota in Hydrothermal Sediment.</title>
        <authorList>
            <person name="Zhou Z."/>
            <person name="Liu Y."/>
            <person name="Xu W."/>
            <person name="Pan J."/>
            <person name="Luo Z.H."/>
            <person name="Li M."/>
        </authorList>
    </citation>
    <scope>NUCLEOTIDE SEQUENCE [LARGE SCALE GENOMIC DNA]</scope>
    <source>
        <strain evidence="10">SpSt-637</strain>
        <strain evidence="9">SpSt-667</strain>
    </source>
</reference>
<gene>
    <name evidence="10" type="ORF">ENU08_07925</name>
    <name evidence="9" type="ORF">ENU41_08210</name>
</gene>
<evidence type="ECO:0000256" key="4">
    <source>
        <dbReference type="ARBA" id="ARBA00022692"/>
    </source>
</evidence>
<dbReference type="CDD" id="cd06261">
    <property type="entry name" value="TM_PBP2"/>
    <property type="match status" value="1"/>
</dbReference>
<name>A0A7C4JKG6_9CREN</name>
<dbReference type="InterPro" id="IPR000515">
    <property type="entry name" value="MetI-like"/>
</dbReference>
<feature type="transmembrane region" description="Helical" evidence="7">
    <location>
        <begin position="129"/>
        <end position="152"/>
    </location>
</feature>
<keyword evidence="4 7" id="KW-0812">Transmembrane</keyword>
<evidence type="ECO:0000256" key="6">
    <source>
        <dbReference type="ARBA" id="ARBA00023136"/>
    </source>
</evidence>
<protein>
    <submittedName>
        <fullName evidence="10">ABC transporter permease</fullName>
    </submittedName>
</protein>
<dbReference type="GO" id="GO:0005886">
    <property type="term" value="C:plasma membrane"/>
    <property type="evidence" value="ECO:0007669"/>
    <property type="project" value="UniProtKB-SubCell"/>
</dbReference>
<dbReference type="PANTHER" id="PTHR43386">
    <property type="entry name" value="OLIGOPEPTIDE TRANSPORT SYSTEM PERMEASE PROTEIN APPC"/>
    <property type="match status" value="1"/>
</dbReference>
<evidence type="ECO:0000256" key="1">
    <source>
        <dbReference type="ARBA" id="ARBA00004651"/>
    </source>
</evidence>
<dbReference type="SUPFAM" id="SSF161098">
    <property type="entry name" value="MetI-like"/>
    <property type="match status" value="1"/>
</dbReference>
<accession>A0A7C4JKG6</accession>
<keyword evidence="5 7" id="KW-1133">Transmembrane helix</keyword>
<keyword evidence="2 7" id="KW-0813">Transport</keyword>
<comment type="caution">
    <text evidence="10">The sequence shown here is derived from an EMBL/GenBank/DDBJ whole genome shotgun (WGS) entry which is preliminary data.</text>
</comment>
<feature type="transmembrane region" description="Helical" evidence="7">
    <location>
        <begin position="98"/>
        <end position="122"/>
    </location>
</feature>
<evidence type="ECO:0000313" key="9">
    <source>
        <dbReference type="EMBL" id="HGQ36637.1"/>
    </source>
</evidence>
<evidence type="ECO:0000259" key="8">
    <source>
        <dbReference type="PROSITE" id="PS50928"/>
    </source>
</evidence>
<comment type="similarity">
    <text evidence="7">Belongs to the binding-protein-dependent transport system permease family.</text>
</comment>
<evidence type="ECO:0000256" key="5">
    <source>
        <dbReference type="ARBA" id="ARBA00022989"/>
    </source>
</evidence>
<dbReference type="EMBL" id="DTCK01000042">
    <property type="protein sequence ID" value="HGQ36637.1"/>
    <property type="molecule type" value="Genomic_DNA"/>
</dbReference>
<feature type="domain" description="ABC transmembrane type-1" evidence="8">
    <location>
        <begin position="94"/>
        <end position="286"/>
    </location>
</feature>
<dbReference type="Gene3D" id="1.10.3720.10">
    <property type="entry name" value="MetI-like"/>
    <property type="match status" value="1"/>
</dbReference>
<dbReference type="InterPro" id="IPR035906">
    <property type="entry name" value="MetI-like_sf"/>
</dbReference>
<feature type="transmembrane region" description="Helical" evidence="7">
    <location>
        <begin position="264"/>
        <end position="286"/>
    </location>
</feature>
<keyword evidence="6 7" id="KW-0472">Membrane</keyword>
<organism evidence="10">
    <name type="scientific">Ignisphaera aggregans</name>
    <dbReference type="NCBI Taxonomy" id="334771"/>
    <lineage>
        <taxon>Archaea</taxon>
        <taxon>Thermoproteota</taxon>
        <taxon>Thermoprotei</taxon>
        <taxon>Desulfurococcales</taxon>
        <taxon>Desulfurococcaceae</taxon>
        <taxon>Ignisphaera</taxon>
    </lineage>
</organism>
<keyword evidence="3" id="KW-1003">Cell membrane</keyword>
<evidence type="ECO:0000256" key="3">
    <source>
        <dbReference type="ARBA" id="ARBA00022475"/>
    </source>
</evidence>
<dbReference type="PROSITE" id="PS50928">
    <property type="entry name" value="ABC_TM1"/>
    <property type="match status" value="1"/>
</dbReference>
<dbReference type="InterPro" id="IPR050366">
    <property type="entry name" value="BP-dependent_transpt_permease"/>
</dbReference>